<sequence>MAIGYHALQPSKIILPQSPLRTIIIVDLSYNHLKYLKENFTNWTSGNEQIDDFIQERQLNINSYNDVVFEWIPYNQFNEIKETGKNGSIIVYSAIWRNGQLYRQINNYIRDSNKVVALKCLHNLQNPVDSLINEAKKYSTKNDKFHILYGISQNPDTSDYILVQNNSTNLVNWMIGNEKIDEFIQERQLNINSYIDVVFEWIPYNQFNEIKETGKNGSITVYSAIWKNGPLYKENWRINNYIRDSNKVVALKCLHNLQNPVDSLINEAKKYSTKNKFHVLYGISQNPNTSDYILVQKIILVFFTPGDIPPMKRVVNFSISEPRAAIGDIPPT</sequence>
<dbReference type="AlphaFoldDB" id="A0A2N1MYH5"/>
<dbReference type="VEuPathDB" id="FungiDB:RhiirFUN_006472"/>
<organism evidence="1 2">
    <name type="scientific">Rhizophagus irregularis</name>
    <dbReference type="NCBI Taxonomy" id="588596"/>
    <lineage>
        <taxon>Eukaryota</taxon>
        <taxon>Fungi</taxon>
        <taxon>Fungi incertae sedis</taxon>
        <taxon>Mucoromycota</taxon>
        <taxon>Glomeromycotina</taxon>
        <taxon>Glomeromycetes</taxon>
        <taxon>Glomerales</taxon>
        <taxon>Glomeraceae</taxon>
        <taxon>Rhizophagus</taxon>
    </lineage>
</organism>
<dbReference type="VEuPathDB" id="FungiDB:FUN_003128"/>
<protein>
    <recommendedName>
        <fullName evidence="3">Protein kinase domain-containing protein</fullName>
    </recommendedName>
</protein>
<comment type="caution">
    <text evidence="1">The sequence shown here is derived from an EMBL/GenBank/DDBJ whole genome shotgun (WGS) entry which is preliminary data.</text>
</comment>
<gene>
    <name evidence="1" type="ORF">RhiirC2_784443</name>
</gene>
<accession>A0A2N1MYH5</accession>
<evidence type="ECO:0000313" key="1">
    <source>
        <dbReference type="EMBL" id="PKK66695.1"/>
    </source>
</evidence>
<reference evidence="1 2" key="1">
    <citation type="submission" date="2016-04" db="EMBL/GenBank/DDBJ databases">
        <title>Genome analyses suggest a sexual origin of heterokaryosis in a supposedly ancient asexual fungus.</title>
        <authorList>
            <person name="Ropars J."/>
            <person name="Sedzielewska K."/>
            <person name="Noel J."/>
            <person name="Charron P."/>
            <person name="Farinelli L."/>
            <person name="Marton T."/>
            <person name="Kruger M."/>
            <person name="Pelin A."/>
            <person name="Brachmann A."/>
            <person name="Corradi N."/>
        </authorList>
    </citation>
    <scope>NUCLEOTIDE SEQUENCE [LARGE SCALE GENOMIC DNA]</scope>
    <source>
        <strain evidence="1 2">C2</strain>
    </source>
</reference>
<proteinExistence type="predicted"/>
<dbReference type="EMBL" id="LLXL01001059">
    <property type="protein sequence ID" value="PKK66695.1"/>
    <property type="molecule type" value="Genomic_DNA"/>
</dbReference>
<name>A0A2N1MYH5_9GLOM</name>
<evidence type="ECO:0000313" key="2">
    <source>
        <dbReference type="Proteomes" id="UP000233469"/>
    </source>
</evidence>
<dbReference type="VEuPathDB" id="FungiDB:RhiirA1_531052"/>
<dbReference type="Proteomes" id="UP000233469">
    <property type="component" value="Unassembled WGS sequence"/>
</dbReference>
<evidence type="ECO:0008006" key="3">
    <source>
        <dbReference type="Google" id="ProtNLM"/>
    </source>
</evidence>
<reference evidence="1 2" key="2">
    <citation type="submission" date="2017-10" db="EMBL/GenBank/DDBJ databases">
        <title>Extensive intraspecific genome diversity in a model arbuscular mycorrhizal fungus.</title>
        <authorList>
            <person name="Chen E.C.H."/>
            <person name="Morin E."/>
            <person name="Baudet D."/>
            <person name="Noel J."/>
            <person name="Ndikumana S."/>
            <person name="Charron P."/>
            <person name="St-Onge C."/>
            <person name="Giorgi J."/>
            <person name="Grigoriev I.V."/>
            <person name="Roux C."/>
            <person name="Martin F.M."/>
            <person name="Corradi N."/>
        </authorList>
    </citation>
    <scope>NUCLEOTIDE SEQUENCE [LARGE SCALE GENOMIC DNA]</scope>
    <source>
        <strain evidence="1 2">C2</strain>
    </source>
</reference>